<dbReference type="PROSITE" id="PS50109">
    <property type="entry name" value="HIS_KIN"/>
    <property type="match status" value="1"/>
</dbReference>
<dbReference type="SUPFAM" id="SSF55785">
    <property type="entry name" value="PYP-like sensor domain (PAS domain)"/>
    <property type="match status" value="2"/>
</dbReference>
<dbReference type="PANTHER" id="PTHR43065">
    <property type="entry name" value="SENSOR HISTIDINE KINASE"/>
    <property type="match status" value="1"/>
</dbReference>
<dbReference type="SUPFAM" id="SSF47384">
    <property type="entry name" value="Homodimeric domain of signal transducing histidine kinase"/>
    <property type="match status" value="1"/>
</dbReference>
<feature type="domain" description="PAC" evidence="13">
    <location>
        <begin position="345"/>
        <end position="397"/>
    </location>
</feature>
<evidence type="ECO:0000256" key="5">
    <source>
        <dbReference type="ARBA" id="ARBA00022679"/>
    </source>
</evidence>
<evidence type="ECO:0000259" key="11">
    <source>
        <dbReference type="PROSITE" id="PS50109"/>
    </source>
</evidence>
<evidence type="ECO:0000313" key="16">
    <source>
        <dbReference type="Proteomes" id="UP001061361"/>
    </source>
</evidence>
<dbReference type="SMART" id="SM00304">
    <property type="entry name" value="HAMP"/>
    <property type="match status" value="1"/>
</dbReference>
<dbReference type="RefSeq" id="WP_264983679.1">
    <property type="nucleotide sequence ID" value="NZ_AP026708.1"/>
</dbReference>
<dbReference type="Gene3D" id="3.30.565.10">
    <property type="entry name" value="Histidine kinase-like ATPase, C-terminal domain"/>
    <property type="match status" value="1"/>
</dbReference>
<dbReference type="CDD" id="cd00130">
    <property type="entry name" value="PAS"/>
    <property type="match status" value="1"/>
</dbReference>
<feature type="domain" description="HAMP" evidence="14">
    <location>
        <begin position="219"/>
        <end position="271"/>
    </location>
</feature>
<gene>
    <name evidence="15" type="ORF">JCM14722_11580</name>
</gene>
<dbReference type="SUPFAM" id="SSF55874">
    <property type="entry name" value="ATPase domain of HSP90 chaperone/DNA topoisomerase II/histidine kinase"/>
    <property type="match status" value="1"/>
</dbReference>
<dbReference type="CDD" id="cd00082">
    <property type="entry name" value="HisKA"/>
    <property type="match status" value="1"/>
</dbReference>
<dbReference type="InterPro" id="IPR036890">
    <property type="entry name" value="HATPase_C_sf"/>
</dbReference>
<keyword evidence="5" id="KW-0808">Transferase</keyword>
<dbReference type="InterPro" id="IPR003594">
    <property type="entry name" value="HATPase_dom"/>
</dbReference>
<evidence type="ECO:0000256" key="7">
    <source>
        <dbReference type="ARBA" id="ARBA00022777"/>
    </source>
</evidence>
<dbReference type="PROSITE" id="PS50113">
    <property type="entry name" value="PAC"/>
    <property type="match status" value="1"/>
</dbReference>
<dbReference type="Pfam" id="PF08448">
    <property type="entry name" value="PAS_4"/>
    <property type="match status" value="1"/>
</dbReference>
<dbReference type="InterPro" id="IPR000014">
    <property type="entry name" value="PAS"/>
</dbReference>
<dbReference type="InterPro" id="IPR003660">
    <property type="entry name" value="HAMP_dom"/>
</dbReference>
<dbReference type="Gene3D" id="6.10.340.10">
    <property type="match status" value="1"/>
</dbReference>
<dbReference type="NCBIfam" id="TIGR00229">
    <property type="entry name" value="sensory_box"/>
    <property type="match status" value="2"/>
</dbReference>
<sequence length="756" mass="85463">MLFKRFRESLIAKMILSGGVTLLLCIFLWAGFNVYFYKRNVVTGVMSDIELVSDTILLALHYAMMLDSEEDIKENINNIAKQEEIRTIRVYNKQGRIVFSNAPGEVGTLITMDSPECWTCHQYTPTPPAMPLNERTRMLEDPDGNQLMAIMTPIANSEGCSPGPCHVHGEDEQILGLLDVTVSMTEKNAMIRMFQRANMGISLLVFAATFLALFTFTFKFIYRPIKRFISATRHISGGESFTDIDIGQVDEIGTLGEAFNVMGRRVTEKHRELMEQREEFRNLFDNVPCLVSVVDTDYRVIRHNGAYERHFGLPQGKRCWQINKGRLEKCEACPVDNTFRDGLSHMSEESGLSKEGNPIHWIVYTSPVRDKEGKVVAAMEMMIDITRRKELESKLAASEHRYHAIFDSIPSAVFVLDLETLEILHCNESAQDIYGWTLDELRGRSFMQFFREGEAADWEAPLRTWPEIELCTHVTRSGDPIFAVVRISPTRFEDRDTLIVTCTDVTKKTEAEQQLIQASKMTTLGEMSTGVAHELNQPLTILKAIANLLSRKVATKSPLDPEIMEEMASGINTHVDRAAKIIEHMRDFGRKSDLKTMPVQINEVLERGFEFFSRQLEVHNINVVWELEPDLPVILADSNRLEQVVINLLLNARDAIEERWKGEGGGADKRIHITSFSTEDAIAFRVCDTGAGIPDSIRERLFEPFFTTKNVGKGTGLGLSISYGIVSDYGGDIRAVPWEAEGACFEISFPRAECEL</sequence>
<dbReference type="EC" id="2.7.13.3" evidence="3"/>
<evidence type="ECO:0000259" key="12">
    <source>
        <dbReference type="PROSITE" id="PS50112"/>
    </source>
</evidence>
<dbReference type="Gene3D" id="1.10.287.130">
    <property type="match status" value="1"/>
</dbReference>
<dbReference type="PROSITE" id="PS50112">
    <property type="entry name" value="PAS"/>
    <property type="match status" value="1"/>
</dbReference>
<proteinExistence type="predicted"/>
<keyword evidence="16" id="KW-1185">Reference proteome</keyword>
<dbReference type="InterPro" id="IPR000700">
    <property type="entry name" value="PAS-assoc_C"/>
</dbReference>
<dbReference type="EMBL" id="AP026708">
    <property type="protein sequence ID" value="BDQ33616.1"/>
    <property type="molecule type" value="Genomic_DNA"/>
</dbReference>
<evidence type="ECO:0000256" key="9">
    <source>
        <dbReference type="ARBA" id="ARBA00023012"/>
    </source>
</evidence>
<dbReference type="SMART" id="SM00388">
    <property type="entry name" value="HisKA"/>
    <property type="match status" value="1"/>
</dbReference>
<dbReference type="Gene3D" id="3.30.450.290">
    <property type="match status" value="1"/>
</dbReference>
<keyword evidence="9" id="KW-0902">Two-component regulatory system</keyword>
<evidence type="ECO:0000256" key="8">
    <source>
        <dbReference type="ARBA" id="ARBA00022840"/>
    </source>
</evidence>
<organism evidence="15 16">
    <name type="scientific">Pseudodesulfovibrio portus</name>
    <dbReference type="NCBI Taxonomy" id="231439"/>
    <lineage>
        <taxon>Bacteria</taxon>
        <taxon>Pseudomonadati</taxon>
        <taxon>Thermodesulfobacteriota</taxon>
        <taxon>Desulfovibrionia</taxon>
        <taxon>Desulfovibrionales</taxon>
        <taxon>Desulfovibrionaceae</taxon>
    </lineage>
</organism>
<feature type="domain" description="PAS" evidence="12">
    <location>
        <begin position="398"/>
        <end position="447"/>
    </location>
</feature>
<dbReference type="Pfam" id="PF00989">
    <property type="entry name" value="PAS"/>
    <property type="match status" value="1"/>
</dbReference>
<evidence type="ECO:0000259" key="14">
    <source>
        <dbReference type="PROSITE" id="PS50885"/>
    </source>
</evidence>
<dbReference type="InterPro" id="IPR013767">
    <property type="entry name" value="PAS_fold"/>
</dbReference>
<evidence type="ECO:0000313" key="15">
    <source>
        <dbReference type="EMBL" id="BDQ33616.1"/>
    </source>
</evidence>
<dbReference type="SUPFAM" id="SSF158472">
    <property type="entry name" value="HAMP domain-like"/>
    <property type="match status" value="1"/>
</dbReference>
<dbReference type="Pfam" id="PF00672">
    <property type="entry name" value="HAMP"/>
    <property type="match status" value="1"/>
</dbReference>
<dbReference type="GO" id="GO:0016301">
    <property type="term" value="F:kinase activity"/>
    <property type="evidence" value="ECO:0007669"/>
    <property type="project" value="UniProtKB-KW"/>
</dbReference>
<dbReference type="Pfam" id="PF02518">
    <property type="entry name" value="HATPase_c"/>
    <property type="match status" value="1"/>
</dbReference>
<evidence type="ECO:0000256" key="4">
    <source>
        <dbReference type="ARBA" id="ARBA00022553"/>
    </source>
</evidence>
<dbReference type="InterPro" id="IPR013656">
    <property type="entry name" value="PAS_4"/>
</dbReference>
<dbReference type="Gene3D" id="3.30.450.20">
    <property type="entry name" value="PAS domain"/>
    <property type="match status" value="2"/>
</dbReference>
<dbReference type="SMART" id="SM00387">
    <property type="entry name" value="HATPase_c"/>
    <property type="match status" value="1"/>
</dbReference>
<dbReference type="CDD" id="cd06225">
    <property type="entry name" value="HAMP"/>
    <property type="match status" value="1"/>
</dbReference>
<accession>A0ABM8AQB3</accession>
<dbReference type="Pfam" id="PF00512">
    <property type="entry name" value="HisKA"/>
    <property type="match status" value="1"/>
</dbReference>
<dbReference type="InterPro" id="IPR005467">
    <property type="entry name" value="His_kinase_dom"/>
</dbReference>
<keyword evidence="10" id="KW-0472">Membrane</keyword>
<dbReference type="InterPro" id="IPR004358">
    <property type="entry name" value="Sig_transdc_His_kin-like_C"/>
</dbReference>
<feature type="transmembrane region" description="Helical" evidence="10">
    <location>
        <begin position="200"/>
        <end position="222"/>
    </location>
</feature>
<name>A0ABM8AQB3_9BACT</name>
<evidence type="ECO:0000259" key="13">
    <source>
        <dbReference type="PROSITE" id="PS50113"/>
    </source>
</evidence>
<dbReference type="PANTHER" id="PTHR43065:SF46">
    <property type="entry name" value="C4-DICARBOXYLATE TRANSPORT SENSOR PROTEIN DCTB"/>
    <property type="match status" value="1"/>
</dbReference>
<comment type="catalytic activity">
    <reaction evidence="1">
        <text>ATP + protein L-histidine = ADP + protein N-phospho-L-histidine.</text>
        <dbReference type="EC" id="2.7.13.3"/>
    </reaction>
</comment>
<evidence type="ECO:0000256" key="1">
    <source>
        <dbReference type="ARBA" id="ARBA00000085"/>
    </source>
</evidence>
<dbReference type="PROSITE" id="PS50885">
    <property type="entry name" value="HAMP"/>
    <property type="match status" value="1"/>
</dbReference>
<feature type="domain" description="Histidine kinase" evidence="11">
    <location>
        <begin position="530"/>
        <end position="753"/>
    </location>
</feature>
<keyword evidence="10" id="KW-0812">Transmembrane</keyword>
<dbReference type="InterPro" id="IPR036097">
    <property type="entry name" value="HisK_dim/P_sf"/>
</dbReference>
<keyword evidence="6" id="KW-0547">Nucleotide-binding</keyword>
<evidence type="ECO:0000256" key="2">
    <source>
        <dbReference type="ARBA" id="ARBA00004370"/>
    </source>
</evidence>
<comment type="subcellular location">
    <subcellularLocation>
        <location evidence="2">Membrane</location>
    </subcellularLocation>
</comment>
<keyword evidence="10" id="KW-1133">Transmembrane helix</keyword>
<evidence type="ECO:0000256" key="10">
    <source>
        <dbReference type="SAM" id="Phobius"/>
    </source>
</evidence>
<evidence type="ECO:0000256" key="3">
    <source>
        <dbReference type="ARBA" id="ARBA00012438"/>
    </source>
</evidence>
<dbReference type="InterPro" id="IPR003661">
    <property type="entry name" value="HisK_dim/P_dom"/>
</dbReference>
<protein>
    <recommendedName>
        <fullName evidence="3">histidine kinase</fullName>
        <ecNumber evidence="3">2.7.13.3</ecNumber>
    </recommendedName>
</protein>
<evidence type="ECO:0000256" key="6">
    <source>
        <dbReference type="ARBA" id="ARBA00022741"/>
    </source>
</evidence>
<keyword evidence="4" id="KW-0597">Phosphoprotein</keyword>
<dbReference type="SMART" id="SM00091">
    <property type="entry name" value="PAS"/>
    <property type="match status" value="2"/>
</dbReference>
<dbReference type="PRINTS" id="PR00344">
    <property type="entry name" value="BCTRLSENSOR"/>
</dbReference>
<feature type="transmembrane region" description="Helical" evidence="10">
    <location>
        <begin position="12"/>
        <end position="35"/>
    </location>
</feature>
<keyword evidence="7 15" id="KW-0418">Kinase</keyword>
<keyword evidence="8" id="KW-0067">ATP-binding</keyword>
<reference evidence="15" key="1">
    <citation type="submission" date="2022-08" db="EMBL/GenBank/DDBJ databases">
        <title>Genome Sequence of the sulphate-reducing bacterium, Pseudodesulfovibrio portus JCM14722.</title>
        <authorList>
            <person name="Kondo R."/>
            <person name="Kataoka T."/>
        </authorList>
    </citation>
    <scope>NUCLEOTIDE SEQUENCE</scope>
    <source>
        <strain evidence="15">JCM 14722</strain>
    </source>
</reference>
<dbReference type="InterPro" id="IPR035965">
    <property type="entry name" value="PAS-like_dom_sf"/>
</dbReference>
<dbReference type="Proteomes" id="UP001061361">
    <property type="component" value="Chromosome"/>
</dbReference>